<dbReference type="PROSITE" id="PS51257">
    <property type="entry name" value="PROKAR_LIPOPROTEIN"/>
    <property type="match status" value="1"/>
</dbReference>
<dbReference type="Proteomes" id="UP001059844">
    <property type="component" value="Chromosome"/>
</dbReference>
<accession>A0ABY5IS91</accession>
<gene>
    <name evidence="2" type="ORF">NOX80_16135</name>
</gene>
<feature type="chain" id="PRO_5045228686" evidence="1">
    <location>
        <begin position="25"/>
        <end position="375"/>
    </location>
</feature>
<protein>
    <submittedName>
        <fullName evidence="2">WG repeat-containing protein</fullName>
    </submittedName>
</protein>
<dbReference type="RefSeq" id="WP_256550830.1">
    <property type="nucleotide sequence ID" value="NZ_CP101751.1"/>
</dbReference>
<name>A0ABY5IS91_9FLAO</name>
<dbReference type="Pfam" id="PF14903">
    <property type="entry name" value="WG_beta_rep"/>
    <property type="match status" value="6"/>
</dbReference>
<sequence>MTILKKIITLCSVMLFFSCGQGNSQVVKKDDPLADYSGFYPYQNGFATVGINRKYGFIDKKGRNVVPCKYNFVYSFHKGLAVVELDRKHGIVDTIGREVVPLKYDFIGGFEDSNRAIVKLNGKWGYIDKKGNEVIPLIYESSNYFYGDKTTVKEKGQWYIIDTLNNRKRVQLDVDGLGSFYEGLASIRLRGKSEEGYMDMQGKIVIPPQYQSASYFYNGLACVKRDGKSGLINKKGKVVVPLLYDGHLHFKDGMAEVNINDLYGYINTAGKLVIPMKYTNSYGFYDGLAIARVSGKFGCINKKGETVIPFIYDEMYSGEGNFAVMKDGKGYFIDSKENVLFPGEYQSVDAFKDGAALVKQNGIWFFIDKKGKRLF</sequence>
<dbReference type="InterPro" id="IPR032774">
    <property type="entry name" value="WG_beta_rep"/>
</dbReference>
<reference evidence="2" key="1">
    <citation type="submission" date="2022-07" db="EMBL/GenBank/DDBJ databases">
        <title>Isolation, identification, and degradation of a PFOSA degrading strain from sewage treatment plant.</title>
        <authorList>
            <person name="Zhang L."/>
            <person name="Huo Y."/>
        </authorList>
    </citation>
    <scope>NUCLEOTIDE SEQUENCE</scope>
    <source>
        <strain evidence="2">C1</strain>
    </source>
</reference>
<evidence type="ECO:0000313" key="2">
    <source>
        <dbReference type="EMBL" id="UUC45140.1"/>
    </source>
</evidence>
<dbReference type="EMBL" id="CP101751">
    <property type="protein sequence ID" value="UUC45140.1"/>
    <property type="molecule type" value="Genomic_DNA"/>
</dbReference>
<dbReference type="PANTHER" id="PTHR37841">
    <property type="entry name" value="GLR2918 PROTEIN"/>
    <property type="match status" value="1"/>
</dbReference>
<evidence type="ECO:0000313" key="3">
    <source>
        <dbReference type="Proteomes" id="UP001059844"/>
    </source>
</evidence>
<dbReference type="SUPFAM" id="SSF69360">
    <property type="entry name" value="Cell wall binding repeat"/>
    <property type="match status" value="2"/>
</dbReference>
<keyword evidence="3" id="KW-1185">Reference proteome</keyword>
<keyword evidence="1" id="KW-0732">Signal</keyword>
<evidence type="ECO:0000256" key="1">
    <source>
        <dbReference type="SAM" id="SignalP"/>
    </source>
</evidence>
<feature type="signal peptide" evidence="1">
    <location>
        <begin position="1"/>
        <end position="24"/>
    </location>
</feature>
<dbReference type="PANTHER" id="PTHR37841:SF1">
    <property type="entry name" value="DUF3298 DOMAIN-CONTAINING PROTEIN"/>
    <property type="match status" value="1"/>
</dbReference>
<organism evidence="2 3">
    <name type="scientific">Flavobacterium cerinum</name>
    <dbReference type="NCBI Taxonomy" id="2502784"/>
    <lineage>
        <taxon>Bacteria</taxon>
        <taxon>Pseudomonadati</taxon>
        <taxon>Bacteroidota</taxon>
        <taxon>Flavobacteriia</taxon>
        <taxon>Flavobacteriales</taxon>
        <taxon>Flavobacteriaceae</taxon>
        <taxon>Flavobacterium</taxon>
    </lineage>
</organism>
<proteinExistence type="predicted"/>